<reference evidence="2" key="1">
    <citation type="submission" date="2021-02" db="EMBL/GenBank/DDBJ databases">
        <authorList>
            <person name="Han P."/>
        </authorList>
    </citation>
    <scope>NUCLEOTIDE SEQUENCE</scope>
    <source>
        <strain evidence="2">Candidatus Nitrotoga sp. ZN8</strain>
    </source>
</reference>
<comment type="caution">
    <text evidence="2">The sequence shown here is derived from an EMBL/GenBank/DDBJ whole genome shotgun (WGS) entry which is preliminary data.</text>
</comment>
<dbReference type="AlphaFoldDB" id="A0A916BD72"/>
<feature type="domain" description="Bacteriophage T5 Orf172 DNA-binding" evidence="1">
    <location>
        <begin position="275"/>
        <end position="369"/>
    </location>
</feature>
<protein>
    <submittedName>
        <fullName evidence="2">YeeC-like protein</fullName>
    </submittedName>
</protein>
<dbReference type="Pfam" id="PF13455">
    <property type="entry name" value="MUG113"/>
    <property type="match status" value="1"/>
</dbReference>
<gene>
    <name evidence="2" type="ORF">NTGZN8_330009</name>
</gene>
<dbReference type="Proteomes" id="UP000675882">
    <property type="component" value="Unassembled WGS sequence"/>
</dbReference>
<sequence length="389" mass="44763">MEKDALLKILDDDDLGLLNIKPKRSSITVDERLLQSFQQINDFYRQHGKEPESNPSNILEFQLFNRLKGLRASKEKCEALQEVDEFHLLTFIEPEKPITSVADIFSDDSFGLLDDEAESIFDLKHVPKSPMEMPEKIAQRKRCKDFDQFEHLFKQCHAELTSGVREARQFTGEQQIKPGHFFVLHGVMVYVSEVGEKEVKNGKVNARLRCIFENGTESNMLLRSLATELYKDETGRRILDHHEKALEALEQIKAEDEKTGYLYVLQSLSQETNIASIENLFKIGYSTVLVQERIKNAAEEPTYLMAPVKVVEVFECYNLNPQKFELLLHTFFGKACLNVDVFDKTGKRFSPREWFVAPLRIIEAAANMLISGEIVNYRYDPDSSGIVER</sequence>
<evidence type="ECO:0000313" key="3">
    <source>
        <dbReference type="Proteomes" id="UP000675882"/>
    </source>
</evidence>
<accession>A0A916BD72</accession>
<dbReference type="InterPro" id="IPR018306">
    <property type="entry name" value="Phage_T5_Orf172_DNA-bd"/>
</dbReference>
<organism evidence="2 3">
    <name type="scientific">Candidatus Nitrotoga fabula</name>
    <dbReference type="NCBI Taxonomy" id="2182327"/>
    <lineage>
        <taxon>Bacteria</taxon>
        <taxon>Pseudomonadati</taxon>
        <taxon>Pseudomonadota</taxon>
        <taxon>Betaproteobacteria</taxon>
        <taxon>Nitrosomonadales</taxon>
        <taxon>Gallionellaceae</taxon>
        <taxon>Candidatus Nitrotoga</taxon>
    </lineage>
</organism>
<dbReference type="RefSeq" id="WP_213036218.1">
    <property type="nucleotide sequence ID" value="NZ_CAJNBL010000027.1"/>
</dbReference>
<dbReference type="SMART" id="SM00974">
    <property type="entry name" value="T5orf172"/>
    <property type="match status" value="1"/>
</dbReference>
<keyword evidence="3" id="KW-1185">Reference proteome</keyword>
<name>A0A916BD72_9PROT</name>
<evidence type="ECO:0000259" key="1">
    <source>
        <dbReference type="SMART" id="SM00974"/>
    </source>
</evidence>
<evidence type="ECO:0000313" key="2">
    <source>
        <dbReference type="EMBL" id="CAE6723305.1"/>
    </source>
</evidence>
<proteinExistence type="predicted"/>
<dbReference type="EMBL" id="CAJNBL010000027">
    <property type="protein sequence ID" value="CAE6723305.1"/>
    <property type="molecule type" value="Genomic_DNA"/>
</dbReference>